<accession>A0AAV2Z2L4</accession>
<sequence>MSGACGLSSRHDGLEHRRPGPSVQHARLTSTTSSDSRSLIIINLAVAGCDRPLRAPLDSGATNNFVRSNAVRTVADAQVTEFPSVAMVIRLANGEFVRTPKQVVRLRYGFDGFEVEDEFLAIAMDTKFDVIPGMPWLRRPRPVIDWLKLCRHQRGARTSGSDTLALAPRVCC</sequence>
<dbReference type="CDD" id="cd00303">
    <property type="entry name" value="retropepsin_like"/>
    <property type="match status" value="1"/>
</dbReference>
<feature type="compositionally biased region" description="Basic and acidic residues" evidence="1">
    <location>
        <begin position="9"/>
        <end position="18"/>
    </location>
</feature>
<dbReference type="EMBL" id="DAKRPA010000060">
    <property type="protein sequence ID" value="DBA00636.1"/>
    <property type="molecule type" value="Genomic_DNA"/>
</dbReference>
<protein>
    <recommendedName>
        <fullName evidence="4">Gag-pol polyprotein</fullName>
    </recommendedName>
</protein>
<dbReference type="Proteomes" id="UP001146120">
    <property type="component" value="Unassembled WGS sequence"/>
</dbReference>
<keyword evidence="3" id="KW-1185">Reference proteome</keyword>
<reference evidence="2" key="2">
    <citation type="journal article" date="2023" name="Microbiol Resour">
        <title>Decontamination and Annotation of the Draft Genome Sequence of the Oomycete Lagenidium giganteum ARSEF 373.</title>
        <authorList>
            <person name="Morgan W.R."/>
            <person name="Tartar A."/>
        </authorList>
    </citation>
    <scope>NUCLEOTIDE SEQUENCE</scope>
    <source>
        <strain evidence="2">ARSEF 373</strain>
    </source>
</reference>
<comment type="caution">
    <text evidence="2">The sequence shown here is derived from an EMBL/GenBank/DDBJ whole genome shotgun (WGS) entry which is preliminary data.</text>
</comment>
<reference evidence="2" key="1">
    <citation type="submission" date="2022-11" db="EMBL/GenBank/DDBJ databases">
        <authorList>
            <person name="Morgan W.R."/>
            <person name="Tartar A."/>
        </authorList>
    </citation>
    <scope>NUCLEOTIDE SEQUENCE</scope>
    <source>
        <strain evidence="2">ARSEF 373</strain>
    </source>
</reference>
<organism evidence="2 3">
    <name type="scientific">Lagenidium giganteum</name>
    <dbReference type="NCBI Taxonomy" id="4803"/>
    <lineage>
        <taxon>Eukaryota</taxon>
        <taxon>Sar</taxon>
        <taxon>Stramenopiles</taxon>
        <taxon>Oomycota</taxon>
        <taxon>Peronosporomycetes</taxon>
        <taxon>Pythiales</taxon>
        <taxon>Pythiaceae</taxon>
    </lineage>
</organism>
<evidence type="ECO:0000313" key="3">
    <source>
        <dbReference type="Proteomes" id="UP001146120"/>
    </source>
</evidence>
<dbReference type="AlphaFoldDB" id="A0AAV2Z2L4"/>
<proteinExistence type="predicted"/>
<dbReference type="Gene3D" id="2.40.70.10">
    <property type="entry name" value="Acid Proteases"/>
    <property type="match status" value="1"/>
</dbReference>
<feature type="region of interest" description="Disordered" evidence="1">
    <location>
        <begin position="1"/>
        <end position="31"/>
    </location>
</feature>
<evidence type="ECO:0000256" key="1">
    <source>
        <dbReference type="SAM" id="MobiDB-lite"/>
    </source>
</evidence>
<dbReference type="InterPro" id="IPR021109">
    <property type="entry name" value="Peptidase_aspartic_dom_sf"/>
</dbReference>
<gene>
    <name evidence="2" type="ORF">N0F65_003565</name>
</gene>
<name>A0AAV2Z2L4_9STRA</name>
<evidence type="ECO:0008006" key="4">
    <source>
        <dbReference type="Google" id="ProtNLM"/>
    </source>
</evidence>
<evidence type="ECO:0000313" key="2">
    <source>
        <dbReference type="EMBL" id="DBA00636.1"/>
    </source>
</evidence>